<name>A0A0R2JTD1_9LACO</name>
<dbReference type="EMBL" id="JQCD01000021">
    <property type="protein sequence ID" value="KRN77373.1"/>
    <property type="molecule type" value="Genomic_DNA"/>
</dbReference>
<dbReference type="Proteomes" id="UP000051673">
    <property type="component" value="Unassembled WGS sequence"/>
</dbReference>
<evidence type="ECO:0000313" key="2">
    <source>
        <dbReference type="EMBL" id="KRN77373.1"/>
    </source>
</evidence>
<dbReference type="Pfam" id="PF20386">
    <property type="entry name" value="DUF6681"/>
    <property type="match status" value="1"/>
</dbReference>
<dbReference type="STRING" id="1620.IV67_GL001731"/>
<dbReference type="OrthoDB" id="2192445at2"/>
<feature type="transmembrane region" description="Helical" evidence="1">
    <location>
        <begin position="54"/>
        <end position="75"/>
    </location>
</feature>
<dbReference type="PATRIC" id="fig|1620.3.peg.1767"/>
<keyword evidence="3" id="KW-1185">Reference proteome</keyword>
<keyword evidence="1" id="KW-0472">Membrane</keyword>
<dbReference type="InterPro" id="IPR046503">
    <property type="entry name" value="DUF6681"/>
</dbReference>
<reference evidence="2 3" key="1">
    <citation type="journal article" date="2015" name="Genome Announc.">
        <title>Expanding the biotechnology potential of lactobacilli through comparative genomics of 213 strains and associated genera.</title>
        <authorList>
            <person name="Sun Z."/>
            <person name="Harris H.M."/>
            <person name="McCann A."/>
            <person name="Guo C."/>
            <person name="Argimon S."/>
            <person name="Zhang W."/>
            <person name="Yang X."/>
            <person name="Jeffery I.B."/>
            <person name="Cooney J.C."/>
            <person name="Kagawa T.F."/>
            <person name="Liu W."/>
            <person name="Song Y."/>
            <person name="Salvetti E."/>
            <person name="Wrobel A."/>
            <person name="Rasinkangas P."/>
            <person name="Parkhill J."/>
            <person name="Rea M.C."/>
            <person name="O'Sullivan O."/>
            <person name="Ritari J."/>
            <person name="Douillard F.P."/>
            <person name="Paul Ross R."/>
            <person name="Yang R."/>
            <person name="Briner A.E."/>
            <person name="Felis G.E."/>
            <person name="de Vos W.M."/>
            <person name="Barrangou R."/>
            <person name="Klaenhammer T.R."/>
            <person name="Caufield P.W."/>
            <person name="Cui Y."/>
            <person name="Zhang H."/>
            <person name="O'Toole P.W."/>
        </authorList>
    </citation>
    <scope>NUCLEOTIDE SEQUENCE [LARGE SCALE GENOMIC DNA]</scope>
    <source>
        <strain evidence="2 3">DSM 20014</strain>
    </source>
</reference>
<comment type="caution">
    <text evidence="2">The sequence shown here is derived from an EMBL/GenBank/DDBJ whole genome shotgun (WGS) entry which is preliminary data.</text>
</comment>
<evidence type="ECO:0000256" key="1">
    <source>
        <dbReference type="SAM" id="Phobius"/>
    </source>
</evidence>
<protein>
    <submittedName>
        <fullName evidence="2">Uncharacterized protein</fullName>
    </submittedName>
</protein>
<dbReference type="RefSeq" id="WP_057786941.1">
    <property type="nucleotide sequence ID" value="NZ_JQCD01000021.1"/>
</dbReference>
<dbReference type="AlphaFoldDB" id="A0A0R2JTD1"/>
<organism evidence="2 3">
    <name type="scientific">Weissella minor</name>
    <dbReference type="NCBI Taxonomy" id="1620"/>
    <lineage>
        <taxon>Bacteria</taxon>
        <taxon>Bacillati</taxon>
        <taxon>Bacillota</taxon>
        <taxon>Bacilli</taxon>
        <taxon>Lactobacillales</taxon>
        <taxon>Lactobacillaceae</taxon>
        <taxon>Weissella</taxon>
    </lineage>
</organism>
<feature type="transmembrane region" description="Helical" evidence="1">
    <location>
        <begin position="25"/>
        <end position="42"/>
    </location>
</feature>
<gene>
    <name evidence="2" type="ORF">IV67_GL001731</name>
</gene>
<sequence>MLSALDLINHYLGYLNVNPKLKGRIYTVLAAVGSSYILYLAYSYLSNKAYVRGSLILLAFLGILYFTAVNFFYYFTDKAPKWDVSPKIAKVLGTPQEAADEAIPAGGVQFVPSNGLYASNEVLPATLKLDAGMEAELATIASQITQSHLADDNYDGLSENQQMNLLSQGQTKVYATGDGAPLPYYRLEQDADGLAIYGGINEMSAKRLGLVTEVGLQPIAEAAKKYNLYVATAVIKGGLAHVKGRAGLTEIQDPYELHVELAYKPK</sequence>
<proteinExistence type="predicted"/>
<accession>A0A0R2JTD1</accession>
<keyword evidence="1" id="KW-0812">Transmembrane</keyword>
<keyword evidence="1" id="KW-1133">Transmembrane helix</keyword>
<evidence type="ECO:0000313" key="3">
    <source>
        <dbReference type="Proteomes" id="UP000051673"/>
    </source>
</evidence>